<keyword evidence="4" id="KW-0539">Nucleus</keyword>
<dbReference type="FunFam" id="3.30.70.330:FF:000717">
    <property type="entry name" value="regulator of nonsense transcripts 3B"/>
    <property type="match status" value="1"/>
</dbReference>
<dbReference type="GO" id="GO:0005730">
    <property type="term" value="C:nucleolus"/>
    <property type="evidence" value="ECO:0007669"/>
    <property type="project" value="TreeGrafter"/>
</dbReference>
<feature type="compositionally biased region" description="Basic and acidic residues" evidence="5">
    <location>
        <begin position="459"/>
        <end position="497"/>
    </location>
</feature>
<dbReference type="STRING" id="6832.A0A553NQP8"/>
<proteinExistence type="inferred from homology"/>
<dbReference type="InterPro" id="IPR039722">
    <property type="entry name" value="Upf3"/>
</dbReference>
<evidence type="ECO:0000313" key="8">
    <source>
        <dbReference type="Proteomes" id="UP000318571"/>
    </source>
</evidence>
<dbReference type="PANTHER" id="PTHR13112">
    <property type="entry name" value="UPF3 REGULATOR OF NONSENSE TRANSCRIPTS-LIKE PROTEIN"/>
    <property type="match status" value="1"/>
</dbReference>
<evidence type="ECO:0000256" key="2">
    <source>
        <dbReference type="ARBA" id="ARBA00005991"/>
    </source>
</evidence>
<feature type="compositionally biased region" description="Gly residues" evidence="5">
    <location>
        <begin position="562"/>
        <end position="585"/>
    </location>
</feature>
<comment type="similarity">
    <text evidence="2">Belongs to the RENT3 family.</text>
</comment>
<evidence type="ECO:0000256" key="1">
    <source>
        <dbReference type="ARBA" id="ARBA00004123"/>
    </source>
</evidence>
<dbReference type="InterPro" id="IPR012677">
    <property type="entry name" value="Nucleotide-bd_a/b_plait_sf"/>
</dbReference>
<feature type="region of interest" description="Disordered" evidence="5">
    <location>
        <begin position="213"/>
        <end position="585"/>
    </location>
</feature>
<dbReference type="Pfam" id="PF03467">
    <property type="entry name" value="Smg4_UPF3"/>
    <property type="match status" value="1"/>
</dbReference>
<accession>A0A553NQP8</accession>
<dbReference type="Gene3D" id="3.30.70.330">
    <property type="match status" value="1"/>
</dbReference>
<dbReference type="GO" id="GO:0045727">
    <property type="term" value="P:positive regulation of translation"/>
    <property type="evidence" value="ECO:0007669"/>
    <property type="project" value="TreeGrafter"/>
</dbReference>
<feature type="compositionally biased region" description="Basic and acidic residues" evidence="5">
    <location>
        <begin position="213"/>
        <end position="233"/>
    </location>
</feature>
<comment type="subcellular location">
    <subcellularLocation>
        <location evidence="1">Nucleus</location>
    </subcellularLocation>
</comment>
<sequence>MSPDPEDGGSARVAQETEETEEEERSEEAPRADPSLKDKKLTLSKVVIRRLPPQLTESQLLEQLSPLPDYDYFYFVSADLSLEPHAFSRAYFNIPSLTDICIFKDKFDGYVFVDPKGHEYPAMVEFAPYQKIPKGKAHKRKDAKMGTIGEDPDYLEFMRVLEEREKGYHFTLDQHLDAIEAKEKERVLLDKKSTPLLEFLKEKRAEKYRIREEKREAKKKKKDGEKKSKDQEKKAKRKEKRDKKFAEGKDPREGSGGTSGNTGKEKKILQREKRPNPNEAAETIEVKTKVFTNTTNKKEFGKGGKGPKNEKNKQKGQAREGTPKEFRPFNSDQGEKSGERRKFSERPMHKEKRERNRPLREPQPQQQPPKVLKRPDRDSSDNLGATGETEDRTKPEARPKRYSDRRKEERLKRELAKNPTNSIVEEETTVSSRNENVRPGPPSHSRSPKVEDDYTPPIKVKEPPNEEELRRKAEIQAKREQERLVRKERLKNKERPEMQIYRPGMGKFSSKTIKDGKASPPKVVEELPEGNSSGPKRGGGGGGGRGYGRGRGRSGRGKIKPFGGGAELTDNGGGGGGGGGASSIE</sequence>
<feature type="compositionally biased region" description="Basic and acidic residues" evidence="5">
    <location>
        <begin position="263"/>
        <end position="276"/>
    </location>
</feature>
<reference evidence="7 8" key="1">
    <citation type="journal article" date="2018" name="Nat. Ecol. Evol.">
        <title>Genomic signatures of mitonuclear coevolution across populations of Tigriopus californicus.</title>
        <authorList>
            <person name="Barreto F.S."/>
            <person name="Watson E.T."/>
            <person name="Lima T.G."/>
            <person name="Willett C.S."/>
            <person name="Edmands S."/>
            <person name="Li W."/>
            <person name="Burton R.S."/>
        </authorList>
    </citation>
    <scope>NUCLEOTIDE SEQUENCE [LARGE SCALE GENOMIC DNA]</scope>
    <source>
        <strain evidence="7 8">San Diego</strain>
    </source>
</reference>
<feature type="compositionally biased region" description="Basic residues" evidence="5">
    <location>
        <begin position="548"/>
        <end position="559"/>
    </location>
</feature>
<gene>
    <name evidence="7" type="ORF">TCAL_02297</name>
</gene>
<feature type="compositionally biased region" description="Basic and acidic residues" evidence="5">
    <location>
        <begin position="296"/>
        <end position="360"/>
    </location>
</feature>
<dbReference type="OMA" id="LVIYQPG"/>
<dbReference type="PANTHER" id="PTHR13112:SF0">
    <property type="entry name" value="FI21285P1"/>
    <property type="match status" value="1"/>
</dbReference>
<protein>
    <recommendedName>
        <fullName evidence="6">UPF3 domain-containing protein</fullName>
    </recommendedName>
</protein>
<comment type="caution">
    <text evidence="7">The sequence shown here is derived from an EMBL/GenBank/DDBJ whole genome shotgun (WGS) entry which is preliminary data.</text>
</comment>
<organism evidence="7 8">
    <name type="scientific">Tigriopus californicus</name>
    <name type="common">Marine copepod</name>
    <dbReference type="NCBI Taxonomy" id="6832"/>
    <lineage>
        <taxon>Eukaryota</taxon>
        <taxon>Metazoa</taxon>
        <taxon>Ecdysozoa</taxon>
        <taxon>Arthropoda</taxon>
        <taxon>Crustacea</taxon>
        <taxon>Multicrustacea</taxon>
        <taxon>Hexanauplia</taxon>
        <taxon>Copepoda</taxon>
        <taxon>Harpacticoida</taxon>
        <taxon>Harpacticidae</taxon>
        <taxon>Tigriopus</taxon>
    </lineage>
</organism>
<dbReference type="OrthoDB" id="18087at2759"/>
<dbReference type="Proteomes" id="UP000318571">
    <property type="component" value="Chromosome 4"/>
</dbReference>
<evidence type="ECO:0000256" key="3">
    <source>
        <dbReference type="ARBA" id="ARBA00023161"/>
    </source>
</evidence>
<feature type="region of interest" description="Disordered" evidence="5">
    <location>
        <begin position="1"/>
        <end position="37"/>
    </location>
</feature>
<keyword evidence="3" id="KW-0866">Nonsense-mediated mRNA decay</keyword>
<feature type="domain" description="UPF3" evidence="6">
    <location>
        <begin position="44"/>
        <end position="205"/>
    </location>
</feature>
<feature type="compositionally biased region" description="Basic and acidic residues" evidence="5">
    <location>
        <begin position="389"/>
        <end position="416"/>
    </location>
</feature>
<dbReference type="InterPro" id="IPR005120">
    <property type="entry name" value="UPF3_dom"/>
</dbReference>
<feature type="compositionally biased region" description="Basic and acidic residues" evidence="5">
    <location>
        <begin position="27"/>
        <end position="37"/>
    </location>
</feature>
<dbReference type="AlphaFoldDB" id="A0A553NQP8"/>
<feature type="compositionally biased region" description="Acidic residues" evidence="5">
    <location>
        <begin position="16"/>
        <end position="26"/>
    </location>
</feature>
<keyword evidence="8" id="KW-1185">Reference proteome</keyword>
<evidence type="ECO:0000256" key="5">
    <source>
        <dbReference type="SAM" id="MobiDB-lite"/>
    </source>
</evidence>
<dbReference type="EMBL" id="VCGU01000011">
    <property type="protein sequence ID" value="TRY67709.1"/>
    <property type="molecule type" value="Genomic_DNA"/>
</dbReference>
<dbReference type="GO" id="GO:0005737">
    <property type="term" value="C:cytoplasm"/>
    <property type="evidence" value="ECO:0007669"/>
    <property type="project" value="TreeGrafter"/>
</dbReference>
<evidence type="ECO:0000259" key="6">
    <source>
        <dbReference type="Pfam" id="PF03467"/>
    </source>
</evidence>
<feature type="compositionally biased region" description="Gly residues" evidence="5">
    <location>
        <begin position="536"/>
        <end position="547"/>
    </location>
</feature>
<name>A0A553NQP8_TIGCA</name>
<dbReference type="GO" id="GO:0000184">
    <property type="term" value="P:nuclear-transcribed mRNA catabolic process, nonsense-mediated decay"/>
    <property type="evidence" value="ECO:0007669"/>
    <property type="project" value="UniProtKB-KW"/>
</dbReference>
<feature type="compositionally biased region" description="Polar residues" evidence="5">
    <location>
        <begin position="418"/>
        <end position="434"/>
    </location>
</feature>
<evidence type="ECO:0000313" key="7">
    <source>
        <dbReference type="EMBL" id="TRY67709.1"/>
    </source>
</evidence>
<dbReference type="InterPro" id="IPR035979">
    <property type="entry name" value="RBD_domain_sf"/>
</dbReference>
<evidence type="ECO:0000256" key="4">
    <source>
        <dbReference type="ARBA" id="ARBA00023242"/>
    </source>
</evidence>
<dbReference type="GO" id="GO:0003729">
    <property type="term" value="F:mRNA binding"/>
    <property type="evidence" value="ECO:0007669"/>
    <property type="project" value="TreeGrafter"/>
</dbReference>
<feature type="compositionally biased region" description="Basic and acidic residues" evidence="5">
    <location>
        <begin position="242"/>
        <end position="253"/>
    </location>
</feature>
<dbReference type="SUPFAM" id="SSF54928">
    <property type="entry name" value="RNA-binding domain, RBD"/>
    <property type="match status" value="1"/>
</dbReference>